<dbReference type="EMBL" id="SACT01000005">
    <property type="protein sequence ID" value="RVT50554.1"/>
    <property type="molecule type" value="Genomic_DNA"/>
</dbReference>
<dbReference type="RefSeq" id="WP_112190001.1">
    <property type="nucleotide sequence ID" value="NZ_SACT01000005.1"/>
</dbReference>
<keyword evidence="1" id="KW-0175">Coiled coil</keyword>
<evidence type="ECO:0000313" key="2">
    <source>
        <dbReference type="EMBL" id="RVT50554.1"/>
    </source>
</evidence>
<name>A0A437JTS4_9BURK</name>
<reference evidence="2 3" key="1">
    <citation type="submission" date="2019-01" db="EMBL/GenBank/DDBJ databases">
        <authorList>
            <person name="Chen W.-M."/>
        </authorList>
    </citation>
    <scope>NUCLEOTIDE SEQUENCE [LARGE SCALE GENOMIC DNA]</scope>
    <source>
        <strain evidence="2 3">ICH-3</strain>
    </source>
</reference>
<gene>
    <name evidence="2" type="ORF">ENE75_16295</name>
</gene>
<sequence>MPRKTPVSSAEPPAAQRLHDALAEMVRQHGAGLSPRELTAKALCESAGISRNALYRYHRDVLLALHDAQSRHRDRPEAAKRVAAQLRRENRELREHLAKLAALVDHYFAAWQETRLQLERRDRELADLRRIHRPQVIPLQRSPGNRS</sequence>
<evidence type="ECO:0000256" key="1">
    <source>
        <dbReference type="SAM" id="Coils"/>
    </source>
</evidence>
<dbReference type="AlphaFoldDB" id="A0A437JTS4"/>
<dbReference type="Proteomes" id="UP000288178">
    <property type="component" value="Unassembled WGS sequence"/>
</dbReference>
<proteinExistence type="predicted"/>
<protein>
    <submittedName>
        <fullName evidence="2">Uncharacterized protein</fullName>
    </submittedName>
</protein>
<accession>A0A437JTS4</accession>
<comment type="caution">
    <text evidence="2">The sequence shown here is derived from an EMBL/GenBank/DDBJ whole genome shotgun (WGS) entry which is preliminary data.</text>
</comment>
<evidence type="ECO:0000313" key="3">
    <source>
        <dbReference type="Proteomes" id="UP000288178"/>
    </source>
</evidence>
<feature type="coiled-coil region" evidence="1">
    <location>
        <begin position="79"/>
        <end position="106"/>
    </location>
</feature>
<keyword evidence="3" id="KW-1185">Reference proteome</keyword>
<dbReference type="OrthoDB" id="9152424at2"/>
<organism evidence="2 3">
    <name type="scientific">Rubrivivax albus</name>
    <dbReference type="NCBI Taxonomy" id="2499835"/>
    <lineage>
        <taxon>Bacteria</taxon>
        <taxon>Pseudomonadati</taxon>
        <taxon>Pseudomonadota</taxon>
        <taxon>Betaproteobacteria</taxon>
        <taxon>Burkholderiales</taxon>
        <taxon>Sphaerotilaceae</taxon>
        <taxon>Rubrivivax</taxon>
    </lineage>
</organism>